<dbReference type="InterPro" id="IPR011032">
    <property type="entry name" value="GroES-like_sf"/>
</dbReference>
<dbReference type="Gene3D" id="3.40.50.720">
    <property type="entry name" value="NAD(P)-binding Rossmann-like Domain"/>
    <property type="match status" value="1"/>
</dbReference>
<comment type="similarity">
    <text evidence="1">Belongs to the zinc-containing alcohol dehydrogenase family.</text>
</comment>
<dbReference type="SMART" id="SM00829">
    <property type="entry name" value="PKS_ER"/>
    <property type="match status" value="1"/>
</dbReference>
<evidence type="ECO:0000256" key="2">
    <source>
        <dbReference type="ARBA" id="ARBA00023002"/>
    </source>
</evidence>
<dbReference type="Proteomes" id="UP000028045">
    <property type="component" value="Unassembled WGS sequence"/>
</dbReference>
<feature type="domain" description="Enoyl reductase (ER)" evidence="3">
    <location>
        <begin position="17"/>
        <end position="341"/>
    </location>
</feature>
<evidence type="ECO:0000313" key="4">
    <source>
        <dbReference type="EMBL" id="KEY68299.1"/>
    </source>
</evidence>
<sequence>MSRTIKEALVRNVDDEKTEVSLHEVPMPTPGDNEVLIKVVVSGTNPKDWKIPYWIQDLNPSNSGDDIAGIVESVGKDVTEFKPGDRVAAFHEMNKPHGSFAEYAIAHPHTTFHLPPATSFEEAATIPLAAMTAVIGLYARLGLPEPWRKSHPNPDAANGVIIYGGATAVGGFALKLLKKVDFHPVYVVAGRATDFAKGLIDPSKGDKIFDYRDGDDALVQQLKEAFGDKKPKLALDAVSEKGSFNNIFKVLDPQGHVTTVLPTKDHQDKPDSLKVTFTMVGEAHGAERELGTAWYKLFGLGLREGWFSGHPAEVVPGGLTGLDKALNDLRHGKASAVKYVVRIAETPGL</sequence>
<dbReference type="SUPFAM" id="SSF51735">
    <property type="entry name" value="NAD(P)-binding Rossmann-fold domains"/>
    <property type="match status" value="1"/>
</dbReference>
<dbReference type="CDD" id="cd08249">
    <property type="entry name" value="enoyl_reductase_like"/>
    <property type="match status" value="1"/>
</dbReference>
<dbReference type="HOGENOM" id="CLU_026673_16_0_1"/>
<dbReference type="SUPFAM" id="SSF50129">
    <property type="entry name" value="GroES-like"/>
    <property type="match status" value="1"/>
</dbReference>
<name>A0A084ASM0_STACB</name>
<evidence type="ECO:0000256" key="1">
    <source>
        <dbReference type="ARBA" id="ARBA00008072"/>
    </source>
</evidence>
<organism evidence="4 5">
    <name type="scientific">Stachybotrys chartarum (strain CBS 109288 / IBT 7711)</name>
    <name type="common">Toxic black mold</name>
    <name type="synonym">Stilbospora chartarum</name>
    <dbReference type="NCBI Taxonomy" id="1280523"/>
    <lineage>
        <taxon>Eukaryota</taxon>
        <taxon>Fungi</taxon>
        <taxon>Dikarya</taxon>
        <taxon>Ascomycota</taxon>
        <taxon>Pezizomycotina</taxon>
        <taxon>Sordariomycetes</taxon>
        <taxon>Hypocreomycetidae</taxon>
        <taxon>Hypocreales</taxon>
        <taxon>Stachybotryaceae</taxon>
        <taxon>Stachybotrys</taxon>
    </lineage>
</organism>
<dbReference type="Pfam" id="PF08240">
    <property type="entry name" value="ADH_N"/>
    <property type="match status" value="1"/>
</dbReference>
<dbReference type="PANTHER" id="PTHR45348">
    <property type="entry name" value="HYPOTHETICAL OXIDOREDUCTASE (EUROFUNG)"/>
    <property type="match status" value="1"/>
</dbReference>
<dbReference type="GO" id="GO:0016651">
    <property type="term" value="F:oxidoreductase activity, acting on NAD(P)H"/>
    <property type="evidence" value="ECO:0007669"/>
    <property type="project" value="InterPro"/>
</dbReference>
<dbReference type="EMBL" id="KL648584">
    <property type="protein sequence ID" value="KEY68299.1"/>
    <property type="molecule type" value="Genomic_DNA"/>
</dbReference>
<gene>
    <name evidence="4" type="ORF">S7711_07047</name>
</gene>
<reference evidence="4 5" key="1">
    <citation type="journal article" date="2014" name="BMC Genomics">
        <title>Comparative genome sequencing reveals chemotype-specific gene clusters in the toxigenic black mold Stachybotrys.</title>
        <authorList>
            <person name="Semeiks J."/>
            <person name="Borek D."/>
            <person name="Otwinowski Z."/>
            <person name="Grishin N.V."/>
        </authorList>
    </citation>
    <scope>NUCLEOTIDE SEQUENCE [LARGE SCALE GENOMIC DNA]</scope>
    <source>
        <strain evidence="5">CBS 109288 / IBT 7711</strain>
    </source>
</reference>
<dbReference type="Gene3D" id="3.90.180.10">
    <property type="entry name" value="Medium-chain alcohol dehydrogenases, catalytic domain"/>
    <property type="match status" value="1"/>
</dbReference>
<evidence type="ECO:0000313" key="5">
    <source>
        <dbReference type="Proteomes" id="UP000028045"/>
    </source>
</evidence>
<dbReference type="PANTHER" id="PTHR45348:SF5">
    <property type="entry name" value="OXIDOREDUCTASE, PUTATIVE (AFU_ORTHOLOGUE AFUA_8G01420)-RELATED"/>
    <property type="match status" value="1"/>
</dbReference>
<dbReference type="InterPro" id="IPR036291">
    <property type="entry name" value="NAD(P)-bd_dom_sf"/>
</dbReference>
<accession>A0A084ASM0</accession>
<dbReference type="AlphaFoldDB" id="A0A084ASM0"/>
<dbReference type="InterPro" id="IPR013154">
    <property type="entry name" value="ADH-like_N"/>
</dbReference>
<dbReference type="InterPro" id="IPR047122">
    <property type="entry name" value="Trans-enoyl_RdTase-like"/>
</dbReference>
<dbReference type="OrthoDB" id="3233595at2759"/>
<keyword evidence="2" id="KW-0560">Oxidoreductase</keyword>
<evidence type="ECO:0000259" key="3">
    <source>
        <dbReference type="SMART" id="SM00829"/>
    </source>
</evidence>
<proteinExistence type="inferred from homology"/>
<keyword evidence="5" id="KW-1185">Reference proteome</keyword>
<protein>
    <recommendedName>
        <fullName evidence="3">Enoyl reductase (ER) domain-containing protein</fullName>
    </recommendedName>
</protein>
<dbReference type="InterPro" id="IPR020843">
    <property type="entry name" value="ER"/>
</dbReference>